<evidence type="ECO:0000256" key="7">
    <source>
        <dbReference type="SAM" id="MobiDB-lite"/>
    </source>
</evidence>
<dbReference type="InterPro" id="IPR028002">
    <property type="entry name" value="Myb_DNA-bind_5"/>
</dbReference>
<evidence type="ECO:0000259" key="8">
    <source>
        <dbReference type="Pfam" id="PF13873"/>
    </source>
</evidence>
<dbReference type="OrthoDB" id="6628530at2759"/>
<evidence type="ECO:0000256" key="2">
    <source>
        <dbReference type="ARBA" id="ARBA00016807"/>
    </source>
</evidence>
<feature type="domain" description="Myb/SANT-like DNA-binding" evidence="8">
    <location>
        <begin position="6"/>
        <end position="45"/>
    </location>
</feature>
<evidence type="ECO:0000313" key="9">
    <source>
        <dbReference type="EMBL" id="KAF6215913.1"/>
    </source>
</evidence>
<sequence length="229" mass="26373">MSSLLNKKNAWAELTEEFNSTGHYPPRTTTQLKKLWENIKSRRKGLLNEEKRSRFKTGGGSGSRDIPDDPELDGLGVDIEIGGAVDSDTARLSAGNPLVFQQGSPEPHEGYEEIVVDGEHYFLNEVEYQEAEKTTISQPPKKRGRTSNLDESGSRVRRNEEFLEQSRELHSLKMDEQKKKNMLIDLQLELVKNQLDEEKMRNERAAELHELMKKENRLKIEILERDLQK</sequence>
<comment type="function">
    <text evidence="5">Involved in transvection phenomena (= synapsis-dependent gene expression), where the synaptic pairing of chromosomes carrying genes with which zeste interacts influences the expression of these genes. Zeste binds to DNA and stimulates transcription from a nearby promoter.</text>
</comment>
<keyword evidence="10" id="KW-1185">Reference proteome</keyword>
<proteinExistence type="predicted"/>
<evidence type="ECO:0000256" key="5">
    <source>
        <dbReference type="ARBA" id="ARBA00025466"/>
    </source>
</evidence>
<evidence type="ECO:0000256" key="3">
    <source>
        <dbReference type="ARBA" id="ARBA00023015"/>
    </source>
</evidence>
<feature type="region of interest" description="Disordered" evidence="7">
    <location>
        <begin position="131"/>
        <end position="160"/>
    </location>
</feature>
<keyword evidence="6" id="KW-0175">Coiled coil</keyword>
<accession>A0A8S9Y419</accession>
<dbReference type="EMBL" id="WIXP02000001">
    <property type="protein sequence ID" value="KAF6215913.1"/>
    <property type="molecule type" value="Genomic_DNA"/>
</dbReference>
<protein>
    <recommendedName>
        <fullName evidence="2">Regulatory protein zeste</fullName>
    </recommendedName>
</protein>
<reference evidence="9" key="1">
    <citation type="journal article" date="2021" name="Mol. Ecol. Resour.">
        <title>Apolygus lucorum genome provides insights into omnivorousness and mesophyll feeding.</title>
        <authorList>
            <person name="Liu Y."/>
            <person name="Liu H."/>
            <person name="Wang H."/>
            <person name="Huang T."/>
            <person name="Liu B."/>
            <person name="Yang B."/>
            <person name="Yin L."/>
            <person name="Li B."/>
            <person name="Zhang Y."/>
            <person name="Zhang S."/>
            <person name="Jiang F."/>
            <person name="Zhang X."/>
            <person name="Ren Y."/>
            <person name="Wang B."/>
            <person name="Wang S."/>
            <person name="Lu Y."/>
            <person name="Wu K."/>
            <person name="Fan W."/>
            <person name="Wang G."/>
        </authorList>
    </citation>
    <scope>NUCLEOTIDE SEQUENCE</scope>
    <source>
        <strain evidence="9">12Hb</strain>
    </source>
</reference>
<comment type="subunit">
    <text evidence="1">Self-associates forming complexes of several hundred monomers.</text>
</comment>
<feature type="region of interest" description="Disordered" evidence="7">
    <location>
        <begin position="47"/>
        <end position="75"/>
    </location>
</feature>
<evidence type="ECO:0000256" key="6">
    <source>
        <dbReference type="SAM" id="Coils"/>
    </source>
</evidence>
<dbReference type="Proteomes" id="UP000466442">
    <property type="component" value="Linkage Group LG1"/>
</dbReference>
<evidence type="ECO:0000313" key="10">
    <source>
        <dbReference type="Proteomes" id="UP000466442"/>
    </source>
</evidence>
<organism evidence="9 10">
    <name type="scientific">Apolygus lucorum</name>
    <name type="common">Small green plant bug</name>
    <name type="synonym">Lygocoris lucorum</name>
    <dbReference type="NCBI Taxonomy" id="248454"/>
    <lineage>
        <taxon>Eukaryota</taxon>
        <taxon>Metazoa</taxon>
        <taxon>Ecdysozoa</taxon>
        <taxon>Arthropoda</taxon>
        <taxon>Hexapoda</taxon>
        <taxon>Insecta</taxon>
        <taxon>Pterygota</taxon>
        <taxon>Neoptera</taxon>
        <taxon>Paraneoptera</taxon>
        <taxon>Hemiptera</taxon>
        <taxon>Heteroptera</taxon>
        <taxon>Panheteroptera</taxon>
        <taxon>Cimicomorpha</taxon>
        <taxon>Miridae</taxon>
        <taxon>Mirini</taxon>
        <taxon>Apolygus</taxon>
    </lineage>
</organism>
<name>A0A8S9Y419_APOLU</name>
<keyword evidence="4" id="KW-0804">Transcription</keyword>
<evidence type="ECO:0000256" key="4">
    <source>
        <dbReference type="ARBA" id="ARBA00023163"/>
    </source>
</evidence>
<gene>
    <name evidence="9" type="ORF">GE061_000248</name>
</gene>
<evidence type="ECO:0000256" key="1">
    <source>
        <dbReference type="ARBA" id="ARBA00011764"/>
    </source>
</evidence>
<dbReference type="AlphaFoldDB" id="A0A8S9Y419"/>
<keyword evidence="3" id="KW-0805">Transcription regulation</keyword>
<comment type="caution">
    <text evidence="9">The sequence shown here is derived from an EMBL/GenBank/DDBJ whole genome shotgun (WGS) entry which is preliminary data.</text>
</comment>
<feature type="coiled-coil region" evidence="6">
    <location>
        <begin position="188"/>
        <end position="215"/>
    </location>
</feature>
<dbReference type="Pfam" id="PF13873">
    <property type="entry name" value="Myb_DNA-bind_5"/>
    <property type="match status" value="1"/>
</dbReference>